<name>A0ABN6ZE83_9BACE</name>
<dbReference type="PANTHER" id="PTHR20982">
    <property type="entry name" value="RIBOSOME RECYCLING FACTOR"/>
    <property type="match status" value="1"/>
</dbReference>
<evidence type="ECO:0000313" key="6">
    <source>
        <dbReference type="Proteomes" id="UP001496674"/>
    </source>
</evidence>
<organism evidence="5 6">
    <name type="scientific">Bacteroides sedimenti</name>
    <dbReference type="NCBI Taxonomy" id="2136147"/>
    <lineage>
        <taxon>Bacteria</taxon>
        <taxon>Pseudomonadati</taxon>
        <taxon>Bacteroidota</taxon>
        <taxon>Bacteroidia</taxon>
        <taxon>Bacteroidales</taxon>
        <taxon>Bacteroidaceae</taxon>
        <taxon>Bacteroides</taxon>
    </lineage>
</organism>
<evidence type="ECO:0000256" key="3">
    <source>
        <dbReference type="HAMAP-Rule" id="MF_00040"/>
    </source>
</evidence>
<evidence type="ECO:0000313" key="5">
    <source>
        <dbReference type="EMBL" id="BEH00375.1"/>
    </source>
</evidence>
<feature type="domain" description="Ribosome recycling factor" evidence="4">
    <location>
        <begin position="22"/>
        <end position="183"/>
    </location>
</feature>
<comment type="subcellular location">
    <subcellularLocation>
        <location evidence="3">Cytoplasm</location>
    </subcellularLocation>
</comment>
<keyword evidence="2 3" id="KW-0648">Protein biosynthesis</keyword>
<dbReference type="InterPro" id="IPR023584">
    <property type="entry name" value="Ribosome_recyc_fac_dom"/>
</dbReference>
<dbReference type="Proteomes" id="UP001496674">
    <property type="component" value="Chromosome"/>
</dbReference>
<dbReference type="SUPFAM" id="SSF55194">
    <property type="entry name" value="Ribosome recycling factor, RRF"/>
    <property type="match status" value="1"/>
</dbReference>
<dbReference type="HAMAP" id="MF_00040">
    <property type="entry name" value="RRF"/>
    <property type="match status" value="1"/>
</dbReference>
<sequence length="185" mass="20748">MDVNSCINDAQEKMDMAIMYLDESLAHIRAGKANTRILDGIRVDSYGSMVALNNVAAISTPDAKSIVIKPWDKSMFRVIEKAIIDSEVGIMPENNGEIIRLGIPPLTEERRKTLAKQAAKDAENAKISVRNARREGIDHLKKLQKDGLAEDEVKDAEVRLQKVHDKYIKKVDEMFAAKEKEIMTV</sequence>
<dbReference type="InterPro" id="IPR002661">
    <property type="entry name" value="Ribosome_recyc_fac"/>
</dbReference>
<evidence type="ECO:0000256" key="2">
    <source>
        <dbReference type="ARBA" id="ARBA00022917"/>
    </source>
</evidence>
<evidence type="ECO:0000259" key="4">
    <source>
        <dbReference type="Pfam" id="PF01765"/>
    </source>
</evidence>
<dbReference type="PANTHER" id="PTHR20982:SF3">
    <property type="entry name" value="MITOCHONDRIAL RIBOSOME RECYCLING FACTOR PSEUDO 1"/>
    <property type="match status" value="1"/>
</dbReference>
<protein>
    <recommendedName>
        <fullName evidence="3">Ribosome-recycling factor</fullName>
        <shortName evidence="3">RRF</shortName>
    </recommendedName>
    <alternativeName>
        <fullName evidence="3">Ribosome-releasing factor</fullName>
    </alternativeName>
</protein>
<comment type="similarity">
    <text evidence="1 3">Belongs to the RRF family.</text>
</comment>
<comment type="function">
    <text evidence="3">Responsible for the release of ribosomes from messenger RNA at the termination of protein biosynthesis. May increase the efficiency of translation by recycling ribosomes from one round of translation to another.</text>
</comment>
<proteinExistence type="inferred from homology"/>
<dbReference type="Pfam" id="PF01765">
    <property type="entry name" value="RRF"/>
    <property type="match status" value="1"/>
</dbReference>
<dbReference type="CDD" id="cd00520">
    <property type="entry name" value="RRF"/>
    <property type="match status" value="1"/>
</dbReference>
<evidence type="ECO:0000256" key="1">
    <source>
        <dbReference type="ARBA" id="ARBA00005912"/>
    </source>
</evidence>
<gene>
    <name evidence="3 5" type="primary">frr</name>
    <name evidence="5" type="ORF">BSYN_26390</name>
</gene>
<dbReference type="InterPro" id="IPR036191">
    <property type="entry name" value="RRF_sf"/>
</dbReference>
<dbReference type="NCBIfam" id="TIGR00496">
    <property type="entry name" value="frr"/>
    <property type="match status" value="1"/>
</dbReference>
<dbReference type="EMBL" id="AP028055">
    <property type="protein sequence ID" value="BEH00375.1"/>
    <property type="molecule type" value="Genomic_DNA"/>
</dbReference>
<keyword evidence="3" id="KW-0963">Cytoplasm</keyword>
<dbReference type="Gene3D" id="3.30.1360.40">
    <property type="match status" value="1"/>
</dbReference>
<accession>A0ABN6ZE83</accession>
<dbReference type="Gene3D" id="1.10.132.20">
    <property type="entry name" value="Ribosome-recycling factor"/>
    <property type="match status" value="1"/>
</dbReference>
<reference evidence="5 6" key="1">
    <citation type="submission" date="2023-04" db="EMBL/GenBank/DDBJ databases">
        <title>Draft genome sequence of acteroides sedimenti strain YN3PY1.</title>
        <authorList>
            <person name="Yoshida N."/>
        </authorList>
    </citation>
    <scope>NUCLEOTIDE SEQUENCE [LARGE SCALE GENOMIC DNA]</scope>
    <source>
        <strain evidence="5 6">YN3PY1</strain>
    </source>
</reference>
<keyword evidence="6" id="KW-1185">Reference proteome</keyword>